<dbReference type="SMART" id="SM00832">
    <property type="entry name" value="C8"/>
    <property type="match status" value="1"/>
</dbReference>
<keyword evidence="2" id="KW-0964">Secreted</keyword>
<keyword evidence="5" id="KW-0325">Glycoprotein</keyword>
<evidence type="ECO:0000256" key="3">
    <source>
        <dbReference type="ARBA" id="ARBA00022737"/>
    </source>
</evidence>
<evidence type="ECO:0000256" key="1">
    <source>
        <dbReference type="ARBA" id="ARBA00004613"/>
    </source>
</evidence>
<dbReference type="Ensembl" id="ENSMMOT00000000970.1">
    <property type="protein sequence ID" value="ENSMMOP00000000947.1"/>
    <property type="gene ID" value="ENSMMOG00000000809.1"/>
</dbReference>
<sequence length="408" mass="45700">NHNKHFCSTWGKYHIKTFDGGFFRLPNTCKYDFAYKCVGYMDFIVQLQWQEVDGTPTLKEATLVLNGVILRLANTSITVNNQSVTLPYSKDSILVERIASYVKVEAKLGLVATWNEKDSLRVELDAKFKNQTCGLCGDFNGVDDELIRSEIQSSSTQTCENQTDFCQKLLSGPAFVSCQDLIDTEYFIKACMEDTCNSSRDTSLTCSTVSEYSHLCAHTGGNPQKWRTKELCEQTCPNNLVYQECSNPCTDTCSNPQRSQVCDDHCIDGCFCPAGTVFDDIQQTGCVTVDECYCISNGMLYRPGESYSRQCEKCTCMRGQWQCKDLGCPGICSILGGSHISTYDDKTYTFHGRCSYVLSEEISLNFSILGDLANCEKSAISTCLNAVTLVLPNKWVKFEYIKVFLPIK</sequence>
<keyword evidence="3" id="KW-0677">Repeat</keyword>
<dbReference type="InterPro" id="IPR001007">
    <property type="entry name" value="VWF_dom"/>
</dbReference>
<dbReference type="FunFam" id="2.10.25.10:FF:000153">
    <property type="entry name" value="MUC5B isoform 1"/>
    <property type="match status" value="1"/>
</dbReference>
<dbReference type="Pfam" id="PF00093">
    <property type="entry name" value="VWC"/>
    <property type="match status" value="1"/>
</dbReference>
<dbReference type="PANTHER" id="PTHR11339">
    <property type="entry name" value="EXTRACELLULAR MATRIX GLYCOPROTEIN RELATED"/>
    <property type="match status" value="1"/>
</dbReference>
<organism evidence="7 8">
    <name type="scientific">Mola mola</name>
    <name type="common">Ocean sunfish</name>
    <name type="synonym">Tetraodon mola</name>
    <dbReference type="NCBI Taxonomy" id="94237"/>
    <lineage>
        <taxon>Eukaryota</taxon>
        <taxon>Metazoa</taxon>
        <taxon>Chordata</taxon>
        <taxon>Craniata</taxon>
        <taxon>Vertebrata</taxon>
        <taxon>Euteleostomi</taxon>
        <taxon>Actinopterygii</taxon>
        <taxon>Neopterygii</taxon>
        <taxon>Teleostei</taxon>
        <taxon>Neoteleostei</taxon>
        <taxon>Acanthomorphata</taxon>
        <taxon>Eupercaria</taxon>
        <taxon>Tetraodontiformes</taxon>
        <taxon>Molidae</taxon>
        <taxon>Mola</taxon>
    </lineage>
</organism>
<comment type="subcellular location">
    <subcellularLocation>
        <location evidence="1">Secreted</location>
    </subcellularLocation>
</comment>
<accession>A0A3Q3VRF5</accession>
<dbReference type="OMA" id="KINNEPA"/>
<evidence type="ECO:0000256" key="4">
    <source>
        <dbReference type="ARBA" id="ARBA00023157"/>
    </source>
</evidence>
<dbReference type="InterPro" id="IPR001846">
    <property type="entry name" value="VWF_type-D"/>
</dbReference>
<dbReference type="GO" id="GO:0005615">
    <property type="term" value="C:extracellular space"/>
    <property type="evidence" value="ECO:0007669"/>
    <property type="project" value="TreeGrafter"/>
</dbReference>
<evidence type="ECO:0000259" key="6">
    <source>
        <dbReference type="PROSITE" id="PS51233"/>
    </source>
</evidence>
<dbReference type="STRING" id="94237.ENSMMOP00000000947"/>
<dbReference type="Proteomes" id="UP000261620">
    <property type="component" value="Unplaced"/>
</dbReference>
<dbReference type="InterPro" id="IPR014853">
    <property type="entry name" value="VWF/SSPO/ZAN-like_Cys-rich_dom"/>
</dbReference>
<protein>
    <recommendedName>
        <fullName evidence="6">VWFD domain-containing protein</fullName>
    </recommendedName>
</protein>
<dbReference type="Pfam" id="PF08742">
    <property type="entry name" value="C8"/>
    <property type="match status" value="1"/>
</dbReference>
<dbReference type="Gene3D" id="2.10.25.10">
    <property type="entry name" value="Laminin"/>
    <property type="match status" value="1"/>
</dbReference>
<dbReference type="Pfam" id="PF01826">
    <property type="entry name" value="TIL"/>
    <property type="match status" value="1"/>
</dbReference>
<dbReference type="SMART" id="SM00216">
    <property type="entry name" value="VWD"/>
    <property type="match status" value="1"/>
</dbReference>
<name>A0A3Q3VRF5_MOLML</name>
<proteinExistence type="predicted"/>
<dbReference type="SUPFAM" id="SSF57603">
    <property type="entry name" value="FnI-like domain"/>
    <property type="match status" value="1"/>
</dbReference>
<reference evidence="7" key="2">
    <citation type="submission" date="2025-09" db="UniProtKB">
        <authorList>
            <consortium name="Ensembl"/>
        </authorList>
    </citation>
    <scope>IDENTIFICATION</scope>
</reference>
<evidence type="ECO:0000313" key="8">
    <source>
        <dbReference type="Proteomes" id="UP000261620"/>
    </source>
</evidence>
<dbReference type="PANTHER" id="PTHR11339:SF408">
    <property type="entry name" value="MUCIN-5B"/>
    <property type="match status" value="1"/>
</dbReference>
<reference evidence="7" key="1">
    <citation type="submission" date="2025-08" db="UniProtKB">
        <authorList>
            <consortium name="Ensembl"/>
        </authorList>
    </citation>
    <scope>IDENTIFICATION</scope>
</reference>
<feature type="domain" description="VWFD" evidence="6">
    <location>
        <begin position="5"/>
        <end position="179"/>
    </location>
</feature>
<dbReference type="InterPro" id="IPR036084">
    <property type="entry name" value="Ser_inhib-like_sf"/>
</dbReference>
<dbReference type="CDD" id="cd19941">
    <property type="entry name" value="TIL"/>
    <property type="match status" value="1"/>
</dbReference>
<dbReference type="Gene3D" id="2.10.70.10">
    <property type="entry name" value="Complement Module, domain 1"/>
    <property type="match status" value="1"/>
</dbReference>
<feature type="domain" description="VWFD" evidence="6">
    <location>
        <begin position="330"/>
        <end position="408"/>
    </location>
</feature>
<dbReference type="Pfam" id="PF00094">
    <property type="entry name" value="VWD"/>
    <property type="match status" value="2"/>
</dbReference>
<dbReference type="PROSITE" id="PS51233">
    <property type="entry name" value="VWFD"/>
    <property type="match status" value="2"/>
</dbReference>
<evidence type="ECO:0000256" key="2">
    <source>
        <dbReference type="ARBA" id="ARBA00022525"/>
    </source>
</evidence>
<keyword evidence="8" id="KW-1185">Reference proteome</keyword>
<evidence type="ECO:0000313" key="7">
    <source>
        <dbReference type="Ensembl" id="ENSMMOP00000000947.1"/>
    </source>
</evidence>
<dbReference type="SMART" id="SM00215">
    <property type="entry name" value="VWC_out"/>
    <property type="match status" value="1"/>
</dbReference>
<dbReference type="InterPro" id="IPR002919">
    <property type="entry name" value="TIL_dom"/>
</dbReference>
<dbReference type="InterPro" id="IPR050780">
    <property type="entry name" value="Mucin_vWF_Thrombospondin_sf"/>
</dbReference>
<keyword evidence="4" id="KW-1015">Disulfide bond</keyword>
<evidence type="ECO:0000256" key="5">
    <source>
        <dbReference type="ARBA" id="ARBA00023180"/>
    </source>
</evidence>
<dbReference type="GO" id="GO:0031012">
    <property type="term" value="C:extracellular matrix"/>
    <property type="evidence" value="ECO:0007669"/>
    <property type="project" value="TreeGrafter"/>
</dbReference>
<dbReference type="SUPFAM" id="SSF57567">
    <property type="entry name" value="Serine protease inhibitors"/>
    <property type="match status" value="1"/>
</dbReference>
<dbReference type="AlphaFoldDB" id="A0A3Q3VRF5"/>